<sequence>MAWRYGIARWAPEYPHFESGALISTTPFSSYSDKDQEYRDKLEEHLAGLERQGLIEAWSDRKILPGDAFGDVISAELERASIVLLLVSSAFIASDYCFSIEMARALERHTAKSARVIPIILRPCDWKPMPFGHLKAVPHDGKAVALWPDTDEALLDVALGIRQAVMDEKPEPEVHRMTPRRLPPVPGSATMEEAVRSSNLRITKEFTELDKEKFLAESFEYIASYFKNSLDELQSRESSVDVKFERIDTRTFAAAIYRNGGAQSRCEISLVLDGHLGHGIRYASGGTRGGFNESLQAEADEHILYLKSFGMMDFARRDEKLTKRAGADLYWNKFLEPLQQRR</sequence>
<proteinExistence type="predicted"/>
<dbReference type="Proteomes" id="UP000064967">
    <property type="component" value="Chromosome"/>
</dbReference>
<dbReference type="AlphaFoldDB" id="A0A0K1PRS3"/>
<dbReference type="SMART" id="SM00255">
    <property type="entry name" value="TIR"/>
    <property type="match status" value="1"/>
</dbReference>
<organism evidence="2 3">
    <name type="scientific">Labilithrix luteola</name>
    <dbReference type="NCBI Taxonomy" id="1391654"/>
    <lineage>
        <taxon>Bacteria</taxon>
        <taxon>Pseudomonadati</taxon>
        <taxon>Myxococcota</taxon>
        <taxon>Polyangia</taxon>
        <taxon>Polyangiales</taxon>
        <taxon>Labilitrichaceae</taxon>
        <taxon>Labilithrix</taxon>
    </lineage>
</organism>
<keyword evidence="3" id="KW-1185">Reference proteome</keyword>
<dbReference type="GO" id="GO:0007165">
    <property type="term" value="P:signal transduction"/>
    <property type="evidence" value="ECO:0007669"/>
    <property type="project" value="InterPro"/>
</dbReference>
<protein>
    <submittedName>
        <fullName evidence="2">Chaperone protein DnaK</fullName>
    </submittedName>
</protein>
<evidence type="ECO:0000313" key="2">
    <source>
        <dbReference type="EMBL" id="AKU95824.1"/>
    </source>
</evidence>
<name>A0A0K1PRS3_9BACT</name>
<dbReference type="Gene3D" id="3.40.50.10140">
    <property type="entry name" value="Toll/interleukin-1 receptor homology (TIR) domain"/>
    <property type="match status" value="1"/>
</dbReference>
<dbReference type="SUPFAM" id="SSF52200">
    <property type="entry name" value="Toll/Interleukin receptor TIR domain"/>
    <property type="match status" value="1"/>
</dbReference>
<evidence type="ECO:0000313" key="3">
    <source>
        <dbReference type="Proteomes" id="UP000064967"/>
    </source>
</evidence>
<feature type="domain" description="TIR" evidence="1">
    <location>
        <begin position="23"/>
        <end position="165"/>
    </location>
</feature>
<gene>
    <name evidence="2" type="ORF">AKJ09_02488</name>
</gene>
<accession>A0A0K1PRS3</accession>
<dbReference type="InterPro" id="IPR000157">
    <property type="entry name" value="TIR_dom"/>
</dbReference>
<dbReference type="RefSeq" id="WP_169927451.1">
    <property type="nucleotide sequence ID" value="NZ_CP012333.1"/>
</dbReference>
<dbReference type="InterPro" id="IPR035897">
    <property type="entry name" value="Toll_tir_struct_dom_sf"/>
</dbReference>
<evidence type="ECO:0000259" key="1">
    <source>
        <dbReference type="PROSITE" id="PS50104"/>
    </source>
</evidence>
<dbReference type="EMBL" id="CP012333">
    <property type="protein sequence ID" value="AKU95824.1"/>
    <property type="molecule type" value="Genomic_DNA"/>
</dbReference>
<dbReference type="KEGG" id="llu:AKJ09_02488"/>
<dbReference type="Pfam" id="PF13676">
    <property type="entry name" value="TIR_2"/>
    <property type="match status" value="1"/>
</dbReference>
<reference evidence="2 3" key="1">
    <citation type="submission" date="2015-08" db="EMBL/GenBank/DDBJ databases">
        <authorList>
            <person name="Babu N.S."/>
            <person name="Beckwith C.J."/>
            <person name="Beseler K.G."/>
            <person name="Brison A."/>
            <person name="Carone J.V."/>
            <person name="Caskin T.P."/>
            <person name="Diamond M."/>
            <person name="Durham M.E."/>
            <person name="Foxe J.M."/>
            <person name="Go M."/>
            <person name="Henderson B.A."/>
            <person name="Jones I.B."/>
            <person name="McGettigan J.A."/>
            <person name="Micheletti S.J."/>
            <person name="Nasrallah M.E."/>
            <person name="Ortiz D."/>
            <person name="Piller C.R."/>
            <person name="Privatt S.R."/>
            <person name="Schneider S.L."/>
            <person name="Sharp S."/>
            <person name="Smith T.C."/>
            <person name="Stanton J.D."/>
            <person name="Ullery H.E."/>
            <person name="Wilson R.J."/>
            <person name="Serrano M.G."/>
            <person name="Buck G."/>
            <person name="Lee V."/>
            <person name="Wang Y."/>
            <person name="Carvalho R."/>
            <person name="Voegtly L."/>
            <person name="Shi R."/>
            <person name="Duckworth R."/>
            <person name="Johnson A."/>
            <person name="Loviza R."/>
            <person name="Walstead R."/>
            <person name="Shah Z."/>
            <person name="Kiflezghi M."/>
            <person name="Wade K."/>
            <person name="Ball S.L."/>
            <person name="Bradley K.W."/>
            <person name="Asai D.J."/>
            <person name="Bowman C.A."/>
            <person name="Russell D.A."/>
            <person name="Pope W.H."/>
            <person name="Jacobs-Sera D."/>
            <person name="Hendrix R.W."/>
            <person name="Hatfull G.F."/>
        </authorList>
    </citation>
    <scope>NUCLEOTIDE SEQUENCE [LARGE SCALE GENOMIC DNA]</scope>
    <source>
        <strain evidence="2 3">DSM 27648</strain>
    </source>
</reference>
<dbReference type="PROSITE" id="PS50104">
    <property type="entry name" value="TIR"/>
    <property type="match status" value="1"/>
</dbReference>